<organism evidence="2 3">
    <name type="scientific">Pythium oligandrum</name>
    <name type="common">Mycoparasitic fungus</name>
    <dbReference type="NCBI Taxonomy" id="41045"/>
    <lineage>
        <taxon>Eukaryota</taxon>
        <taxon>Sar</taxon>
        <taxon>Stramenopiles</taxon>
        <taxon>Oomycota</taxon>
        <taxon>Peronosporomycetes</taxon>
        <taxon>Pythiales</taxon>
        <taxon>Pythiaceae</taxon>
        <taxon>Pythium</taxon>
    </lineage>
</organism>
<protein>
    <submittedName>
        <fullName evidence="2">Uncharacterized protein</fullName>
    </submittedName>
</protein>
<dbReference type="Proteomes" id="UP000794436">
    <property type="component" value="Unassembled WGS sequence"/>
</dbReference>
<evidence type="ECO:0000256" key="1">
    <source>
        <dbReference type="SAM" id="SignalP"/>
    </source>
</evidence>
<dbReference type="OrthoDB" id="164967at2759"/>
<dbReference type="AlphaFoldDB" id="A0A8K1CWF3"/>
<gene>
    <name evidence="2" type="ORF">Poli38472_002007</name>
</gene>
<reference evidence="2" key="1">
    <citation type="submission" date="2019-03" db="EMBL/GenBank/DDBJ databases">
        <title>Long read genome sequence of the mycoparasitic Pythium oligandrum ATCC 38472 isolated from sugarbeet rhizosphere.</title>
        <authorList>
            <person name="Gaulin E."/>
        </authorList>
    </citation>
    <scope>NUCLEOTIDE SEQUENCE</scope>
    <source>
        <strain evidence="2">ATCC 38472_TT</strain>
    </source>
</reference>
<keyword evidence="1" id="KW-0732">Signal</keyword>
<feature type="chain" id="PRO_5035464409" evidence="1">
    <location>
        <begin position="25"/>
        <end position="195"/>
    </location>
</feature>
<dbReference type="EMBL" id="SPLM01000001">
    <property type="protein sequence ID" value="TMW69851.1"/>
    <property type="molecule type" value="Genomic_DNA"/>
</dbReference>
<comment type="caution">
    <text evidence="2">The sequence shown here is derived from an EMBL/GenBank/DDBJ whole genome shotgun (WGS) entry which is preliminary data.</text>
</comment>
<keyword evidence="3" id="KW-1185">Reference proteome</keyword>
<name>A0A8K1CWF3_PYTOL</name>
<proteinExistence type="predicted"/>
<feature type="signal peptide" evidence="1">
    <location>
        <begin position="1"/>
        <end position="24"/>
    </location>
</feature>
<evidence type="ECO:0000313" key="2">
    <source>
        <dbReference type="EMBL" id="TMW69851.1"/>
    </source>
</evidence>
<accession>A0A8K1CWF3</accession>
<evidence type="ECO:0000313" key="3">
    <source>
        <dbReference type="Proteomes" id="UP000794436"/>
    </source>
</evidence>
<sequence length="195" mass="21357">MMRHAIMAAAALLVAFSATEQVEAASLRRSTETWRLLEQTTEAASDLPLTEKTVQWLATAKEAEFVSKPIGKLVGDEAIVVFHDRDIDLDVGAEVSFNVRSSANCVVSVCGEMRRWLIRSSEQCWELKIAPKSSDPEKNGLIEGISAAYTADRPVANKLYLKFDAINYIDGSPCEYEIVSGSKKNASDVVVTARS</sequence>